<proteinExistence type="inferred from homology"/>
<dbReference type="PANTHER" id="PTHR34848:SF1">
    <property type="entry name" value="BIFUNCTIONAL ADENOSYLCOBALAMIN BIOSYNTHESIS PROTEIN COBU"/>
    <property type="match status" value="1"/>
</dbReference>
<dbReference type="GO" id="GO:0005524">
    <property type="term" value="F:ATP binding"/>
    <property type="evidence" value="ECO:0007669"/>
    <property type="project" value="UniProtKB-KW"/>
</dbReference>
<keyword evidence="15 19" id="KW-0342">GTP-binding</keyword>
<evidence type="ECO:0000256" key="4">
    <source>
        <dbReference type="ARBA" id="ARBA00003889"/>
    </source>
</evidence>
<comment type="catalytic activity">
    <reaction evidence="3">
        <text>adenosylcob(III)inamide + GTP = adenosylcob(III)inamide phosphate + GDP + H(+)</text>
        <dbReference type="Rhea" id="RHEA:15765"/>
        <dbReference type="ChEBI" id="CHEBI:2480"/>
        <dbReference type="ChEBI" id="CHEBI:15378"/>
        <dbReference type="ChEBI" id="CHEBI:37565"/>
        <dbReference type="ChEBI" id="CHEBI:58189"/>
        <dbReference type="ChEBI" id="CHEBI:58502"/>
        <dbReference type="EC" id="2.7.1.156"/>
    </reaction>
</comment>
<keyword evidence="14" id="KW-0067">ATP-binding</keyword>
<evidence type="ECO:0000256" key="7">
    <source>
        <dbReference type="ARBA" id="ARBA00007490"/>
    </source>
</evidence>
<dbReference type="PIRSF" id="PIRSF006135">
    <property type="entry name" value="CobU"/>
    <property type="match status" value="1"/>
</dbReference>
<evidence type="ECO:0000256" key="17">
    <source>
        <dbReference type="ARBA" id="ARBA00030571"/>
    </source>
</evidence>
<dbReference type="GO" id="GO:0008820">
    <property type="term" value="F:cobinamide phosphate guanylyltransferase activity"/>
    <property type="evidence" value="ECO:0007669"/>
    <property type="project" value="UniProtKB-EC"/>
</dbReference>
<evidence type="ECO:0000256" key="3">
    <source>
        <dbReference type="ARBA" id="ARBA00001522"/>
    </source>
</evidence>
<gene>
    <name evidence="20" type="primary">cobU</name>
    <name evidence="20" type="ORF">NCTC10821_05436</name>
</gene>
<evidence type="ECO:0000256" key="8">
    <source>
        <dbReference type="ARBA" id="ARBA00012016"/>
    </source>
</evidence>
<dbReference type="Pfam" id="PF02283">
    <property type="entry name" value="CobU"/>
    <property type="match status" value="1"/>
</dbReference>
<keyword evidence="12 19" id="KW-0547">Nucleotide-binding</keyword>
<evidence type="ECO:0000256" key="18">
    <source>
        <dbReference type="PIRSR" id="PIRSR006135-1"/>
    </source>
</evidence>
<comment type="function">
    <text evidence="4">Catalyzes ATP-dependent phosphorylation of adenosylcobinamide and addition of GMP to adenosylcobinamide phosphate.</text>
</comment>
<keyword evidence="10" id="KW-0169">Cobalamin biosynthesis</keyword>
<dbReference type="CDD" id="cd00544">
    <property type="entry name" value="CobU"/>
    <property type="match status" value="1"/>
</dbReference>
<evidence type="ECO:0000256" key="12">
    <source>
        <dbReference type="ARBA" id="ARBA00022741"/>
    </source>
</evidence>
<feature type="binding site" evidence="19">
    <location>
        <position position="82"/>
    </location>
    <ligand>
        <name>GTP</name>
        <dbReference type="ChEBI" id="CHEBI:37565"/>
    </ligand>
</feature>
<evidence type="ECO:0000256" key="5">
    <source>
        <dbReference type="ARBA" id="ARBA00004692"/>
    </source>
</evidence>
<feature type="binding site" evidence="19">
    <location>
        <position position="63"/>
    </location>
    <ligand>
        <name>GTP</name>
        <dbReference type="ChEBI" id="CHEBI:37565"/>
    </ligand>
</feature>
<dbReference type="EMBL" id="UGQT01000001">
    <property type="protein sequence ID" value="STZ61875.1"/>
    <property type="molecule type" value="Genomic_DNA"/>
</dbReference>
<evidence type="ECO:0000313" key="21">
    <source>
        <dbReference type="Proteomes" id="UP000254978"/>
    </source>
</evidence>
<feature type="binding site" evidence="19">
    <location>
        <begin position="34"/>
        <end position="36"/>
    </location>
    <ligand>
        <name>GTP</name>
        <dbReference type="ChEBI" id="CHEBI:37565"/>
    </ligand>
</feature>
<evidence type="ECO:0000256" key="6">
    <source>
        <dbReference type="ARBA" id="ARBA00005159"/>
    </source>
</evidence>
<feature type="binding site" evidence="19">
    <location>
        <begin position="7"/>
        <end position="14"/>
    </location>
    <ligand>
        <name>GTP</name>
        <dbReference type="ChEBI" id="CHEBI:37565"/>
    </ligand>
</feature>
<reference evidence="20 21" key="1">
    <citation type="submission" date="2018-06" db="EMBL/GenBank/DDBJ databases">
        <authorList>
            <consortium name="Pathogen Informatics"/>
            <person name="Doyle S."/>
        </authorList>
    </citation>
    <scope>NUCLEOTIDE SEQUENCE [LARGE SCALE GENOMIC DNA]</scope>
    <source>
        <strain evidence="20 21">NCTC10821</strain>
    </source>
</reference>
<dbReference type="OrthoDB" id="9788370at2"/>
<dbReference type="RefSeq" id="WP_115280698.1">
    <property type="nucleotide sequence ID" value="NZ_AP022600.1"/>
</dbReference>
<dbReference type="AlphaFoldDB" id="A0A378TQ22"/>
<comment type="similarity">
    <text evidence="7">Belongs to the CobU/CobP family.</text>
</comment>
<sequence length="176" mass="18532">MRTLVLGGIRSGKSRWAEQAIAESCGDAPVRYLATGPVADDESWSARVAAHQLRRPPHWETVETSDVAAQLRAHRGTAALVDDIGNWLTTAMDRAGAWSGGPVTADTDALVAAVEEFGSPLVLVSPEVGLTVVPDTEAGRRFADALGALNQQLAAVCDRVVLVIAGQPLTLTPQRS</sequence>
<organism evidence="20 21">
    <name type="scientific">Mycolicibacterium tokaiense</name>
    <dbReference type="NCBI Taxonomy" id="39695"/>
    <lineage>
        <taxon>Bacteria</taxon>
        <taxon>Bacillati</taxon>
        <taxon>Actinomycetota</taxon>
        <taxon>Actinomycetes</taxon>
        <taxon>Mycobacteriales</taxon>
        <taxon>Mycobacteriaceae</taxon>
        <taxon>Mycolicibacterium</taxon>
    </lineage>
</organism>
<evidence type="ECO:0000256" key="14">
    <source>
        <dbReference type="ARBA" id="ARBA00022840"/>
    </source>
</evidence>
<evidence type="ECO:0000256" key="9">
    <source>
        <dbReference type="ARBA" id="ARBA00012523"/>
    </source>
</evidence>
<dbReference type="GO" id="GO:0043752">
    <property type="term" value="F:adenosylcobinamide kinase activity"/>
    <property type="evidence" value="ECO:0007669"/>
    <property type="project" value="UniProtKB-EC"/>
</dbReference>
<dbReference type="UniPathway" id="UPA00148">
    <property type="reaction ID" value="UER00236"/>
</dbReference>
<name>A0A378TQ22_9MYCO</name>
<accession>A0A378TQ22</accession>
<evidence type="ECO:0000256" key="11">
    <source>
        <dbReference type="ARBA" id="ARBA00022679"/>
    </source>
</evidence>
<dbReference type="PANTHER" id="PTHR34848">
    <property type="match status" value="1"/>
</dbReference>
<keyword evidence="11 20" id="KW-0808">Transferase</keyword>
<evidence type="ECO:0000256" key="15">
    <source>
        <dbReference type="ARBA" id="ARBA00023134"/>
    </source>
</evidence>
<dbReference type="EC" id="2.7.1.156" evidence="8"/>
<feature type="active site" description="GMP-histidine intermediate" evidence="18">
    <location>
        <position position="51"/>
    </location>
</feature>
<protein>
    <recommendedName>
        <fullName evidence="16">Adenosylcobinamide kinase</fullName>
        <ecNumber evidence="8">2.7.1.156</ecNumber>
        <ecNumber evidence="9">2.7.7.62</ecNumber>
    </recommendedName>
    <alternativeName>
        <fullName evidence="17">Adenosylcobinamide-phosphate guanylyltransferase</fullName>
    </alternativeName>
</protein>
<dbReference type="InterPro" id="IPR027417">
    <property type="entry name" value="P-loop_NTPase"/>
</dbReference>
<evidence type="ECO:0000256" key="13">
    <source>
        <dbReference type="ARBA" id="ARBA00022777"/>
    </source>
</evidence>
<comment type="pathway">
    <text evidence="6">Cofactor biosynthesis; adenosylcobalamin biosynthesis; adenosylcobalamin from cob(II)yrinate a,c-diamide: step 5/7.</text>
</comment>
<dbReference type="SUPFAM" id="SSF52540">
    <property type="entry name" value="P-loop containing nucleoside triphosphate hydrolases"/>
    <property type="match status" value="1"/>
</dbReference>
<comment type="pathway">
    <text evidence="5">Cofactor biosynthesis; adenosylcobalamin biosynthesis; adenosylcobalamin from cob(II)yrinate a,c-diamide: step 6/7.</text>
</comment>
<comment type="catalytic activity">
    <reaction evidence="1">
        <text>adenosylcob(III)inamide + ATP = adenosylcob(III)inamide phosphate + ADP + H(+)</text>
        <dbReference type="Rhea" id="RHEA:15769"/>
        <dbReference type="ChEBI" id="CHEBI:2480"/>
        <dbReference type="ChEBI" id="CHEBI:15378"/>
        <dbReference type="ChEBI" id="CHEBI:30616"/>
        <dbReference type="ChEBI" id="CHEBI:58502"/>
        <dbReference type="ChEBI" id="CHEBI:456216"/>
        <dbReference type="EC" id="2.7.1.156"/>
    </reaction>
</comment>
<dbReference type="InterPro" id="IPR003203">
    <property type="entry name" value="CobU/CobP"/>
</dbReference>
<evidence type="ECO:0000256" key="19">
    <source>
        <dbReference type="PIRSR" id="PIRSR006135-2"/>
    </source>
</evidence>
<evidence type="ECO:0000256" key="1">
    <source>
        <dbReference type="ARBA" id="ARBA00000312"/>
    </source>
</evidence>
<dbReference type="GO" id="GO:0005525">
    <property type="term" value="F:GTP binding"/>
    <property type="evidence" value="ECO:0007669"/>
    <property type="project" value="UniProtKB-KW"/>
</dbReference>
<dbReference type="EC" id="2.7.7.62" evidence="9"/>
<comment type="catalytic activity">
    <reaction evidence="2">
        <text>adenosylcob(III)inamide phosphate + GTP + H(+) = adenosylcob(III)inamide-GDP + diphosphate</text>
        <dbReference type="Rhea" id="RHEA:22712"/>
        <dbReference type="ChEBI" id="CHEBI:15378"/>
        <dbReference type="ChEBI" id="CHEBI:33019"/>
        <dbReference type="ChEBI" id="CHEBI:37565"/>
        <dbReference type="ChEBI" id="CHEBI:58502"/>
        <dbReference type="ChEBI" id="CHEBI:60487"/>
        <dbReference type="EC" id="2.7.7.62"/>
    </reaction>
</comment>
<evidence type="ECO:0000256" key="10">
    <source>
        <dbReference type="ARBA" id="ARBA00022573"/>
    </source>
</evidence>
<evidence type="ECO:0000313" key="20">
    <source>
        <dbReference type="EMBL" id="STZ61875.1"/>
    </source>
</evidence>
<evidence type="ECO:0000256" key="2">
    <source>
        <dbReference type="ARBA" id="ARBA00000711"/>
    </source>
</evidence>
<keyword evidence="13 20" id="KW-0418">Kinase</keyword>
<dbReference type="Gene3D" id="3.40.50.300">
    <property type="entry name" value="P-loop containing nucleotide triphosphate hydrolases"/>
    <property type="match status" value="1"/>
</dbReference>
<evidence type="ECO:0000256" key="16">
    <source>
        <dbReference type="ARBA" id="ARBA00029570"/>
    </source>
</evidence>
<dbReference type="GO" id="GO:0009236">
    <property type="term" value="P:cobalamin biosynthetic process"/>
    <property type="evidence" value="ECO:0007669"/>
    <property type="project" value="UniProtKB-UniPathway"/>
</dbReference>
<keyword evidence="21" id="KW-1185">Reference proteome</keyword>
<dbReference type="Proteomes" id="UP000254978">
    <property type="component" value="Unassembled WGS sequence"/>
</dbReference>